<evidence type="ECO:0000256" key="1">
    <source>
        <dbReference type="SAM" id="MobiDB-lite"/>
    </source>
</evidence>
<feature type="region of interest" description="Disordered" evidence="1">
    <location>
        <begin position="1"/>
        <end position="104"/>
    </location>
</feature>
<reference evidence="2" key="2">
    <citation type="submission" date="2021-12" db="EMBL/GenBank/DDBJ databases">
        <title>Resequencing data analysis of finger millet.</title>
        <authorList>
            <person name="Hatakeyama M."/>
            <person name="Aluri S."/>
            <person name="Balachadran M.T."/>
            <person name="Sivarajan S.R."/>
            <person name="Poveda L."/>
            <person name="Shimizu-Inatsugi R."/>
            <person name="Schlapbach R."/>
            <person name="Sreeman S.M."/>
            <person name="Shimizu K.K."/>
        </authorList>
    </citation>
    <scope>NUCLEOTIDE SEQUENCE</scope>
</reference>
<dbReference type="AlphaFoldDB" id="A0AAV5EEH7"/>
<name>A0AAV5EEH7_ELECO</name>
<evidence type="ECO:0000313" key="2">
    <source>
        <dbReference type="EMBL" id="GJN20566.1"/>
    </source>
</evidence>
<comment type="caution">
    <text evidence="2">The sequence shown here is derived from an EMBL/GenBank/DDBJ whole genome shotgun (WGS) entry which is preliminary data.</text>
</comment>
<evidence type="ECO:0000313" key="3">
    <source>
        <dbReference type="Proteomes" id="UP001054889"/>
    </source>
</evidence>
<gene>
    <name evidence="2" type="primary">gb07958</name>
    <name evidence="2" type="ORF">PR202_gb07958</name>
</gene>
<reference evidence="2" key="1">
    <citation type="journal article" date="2018" name="DNA Res.">
        <title>Multiple hybrid de novo genome assembly of finger millet, an orphan allotetraploid crop.</title>
        <authorList>
            <person name="Hatakeyama M."/>
            <person name="Aluri S."/>
            <person name="Balachadran M.T."/>
            <person name="Sivarajan S.R."/>
            <person name="Patrignani A."/>
            <person name="Gruter S."/>
            <person name="Poveda L."/>
            <person name="Shimizu-Inatsugi R."/>
            <person name="Baeten J."/>
            <person name="Francoijs K.J."/>
            <person name="Nataraja K.N."/>
            <person name="Reddy Y.A.N."/>
            <person name="Phadnis S."/>
            <person name="Ravikumar R.L."/>
            <person name="Schlapbach R."/>
            <person name="Sreeman S.M."/>
            <person name="Shimizu K.K."/>
        </authorList>
    </citation>
    <scope>NUCLEOTIDE SEQUENCE</scope>
</reference>
<feature type="compositionally biased region" description="Basic and acidic residues" evidence="1">
    <location>
        <begin position="90"/>
        <end position="104"/>
    </location>
</feature>
<protein>
    <submittedName>
        <fullName evidence="2">Uncharacterized protein</fullName>
    </submittedName>
</protein>
<proteinExistence type="predicted"/>
<sequence length="104" mass="10794">MPRLAALGQAPPSACLEGAPRGPRVQAARERACSTAGSTAAATPALDRGDSATQRPGLLTLEEEEGLGWEKKEKIEGGGVGGEGRRKRGGKEEVAAERGENERD</sequence>
<keyword evidence="3" id="KW-1185">Reference proteome</keyword>
<dbReference type="EMBL" id="BQKI01000075">
    <property type="protein sequence ID" value="GJN20566.1"/>
    <property type="molecule type" value="Genomic_DNA"/>
</dbReference>
<dbReference type="Proteomes" id="UP001054889">
    <property type="component" value="Unassembled WGS sequence"/>
</dbReference>
<accession>A0AAV5EEH7</accession>
<organism evidence="2 3">
    <name type="scientific">Eleusine coracana subsp. coracana</name>
    <dbReference type="NCBI Taxonomy" id="191504"/>
    <lineage>
        <taxon>Eukaryota</taxon>
        <taxon>Viridiplantae</taxon>
        <taxon>Streptophyta</taxon>
        <taxon>Embryophyta</taxon>
        <taxon>Tracheophyta</taxon>
        <taxon>Spermatophyta</taxon>
        <taxon>Magnoliopsida</taxon>
        <taxon>Liliopsida</taxon>
        <taxon>Poales</taxon>
        <taxon>Poaceae</taxon>
        <taxon>PACMAD clade</taxon>
        <taxon>Chloridoideae</taxon>
        <taxon>Cynodonteae</taxon>
        <taxon>Eleusininae</taxon>
        <taxon>Eleusine</taxon>
    </lineage>
</organism>
<feature type="compositionally biased region" description="Low complexity" evidence="1">
    <location>
        <begin position="33"/>
        <end position="45"/>
    </location>
</feature>